<reference evidence="3 4" key="1">
    <citation type="journal article" date="2013" name="Front. Plant Sci.">
        <title>The Reference Genome of the Halophytic Plant Eutrema salsugineum.</title>
        <authorList>
            <person name="Yang R."/>
            <person name="Jarvis D.E."/>
            <person name="Chen H."/>
            <person name="Beilstein M.A."/>
            <person name="Grimwood J."/>
            <person name="Jenkins J."/>
            <person name="Shu S."/>
            <person name="Prochnik S."/>
            <person name="Xin M."/>
            <person name="Ma C."/>
            <person name="Schmutz J."/>
            <person name="Wing R.A."/>
            <person name="Mitchell-Olds T."/>
            <person name="Schumaker K.S."/>
            <person name="Wang X."/>
        </authorList>
    </citation>
    <scope>NUCLEOTIDE SEQUENCE [LARGE SCALE GENOMIC DNA]</scope>
</reference>
<sequence>MASFSSSSTQIRRYHVFSSFHGLDVRISFLSHLHKHFASKGITMFKDHEIERGHTIGPELVQAIRESRILMVVLSKQYASLSWCLDELVEILKSKEHQGKIVMTFFYKVDPSEVRKQSGDFGGTFEKTCQGKAEEFKLRWSKALTAFSVKLSSCKHQ</sequence>
<name>V4LWA0_EUTSA</name>
<organism evidence="3 4">
    <name type="scientific">Eutrema salsugineum</name>
    <name type="common">Saltwater cress</name>
    <name type="synonym">Sisymbrium salsugineum</name>
    <dbReference type="NCBI Taxonomy" id="72664"/>
    <lineage>
        <taxon>Eukaryota</taxon>
        <taxon>Viridiplantae</taxon>
        <taxon>Streptophyta</taxon>
        <taxon>Embryophyta</taxon>
        <taxon>Tracheophyta</taxon>
        <taxon>Spermatophyta</taxon>
        <taxon>Magnoliopsida</taxon>
        <taxon>eudicotyledons</taxon>
        <taxon>Gunneridae</taxon>
        <taxon>Pentapetalae</taxon>
        <taxon>rosids</taxon>
        <taxon>malvids</taxon>
        <taxon>Brassicales</taxon>
        <taxon>Brassicaceae</taxon>
        <taxon>Eutremeae</taxon>
        <taxon>Eutrema</taxon>
    </lineage>
</organism>
<proteinExistence type="predicted"/>
<dbReference type="SUPFAM" id="SSF52200">
    <property type="entry name" value="Toll/Interleukin receptor TIR domain"/>
    <property type="match status" value="1"/>
</dbReference>
<dbReference type="PANTHER" id="PTHR32009">
    <property type="entry name" value="TMV RESISTANCE PROTEIN N-LIKE"/>
    <property type="match status" value="1"/>
</dbReference>
<dbReference type="InterPro" id="IPR035897">
    <property type="entry name" value="Toll_tir_struct_dom_sf"/>
</dbReference>
<dbReference type="EMBL" id="KI517416">
    <property type="protein sequence ID" value="ESQ46797.1"/>
    <property type="molecule type" value="Genomic_DNA"/>
</dbReference>
<dbReference type="Gene3D" id="3.40.50.10140">
    <property type="entry name" value="Toll/interleukin-1 receptor homology (TIR) domain"/>
    <property type="match status" value="1"/>
</dbReference>
<dbReference type="Pfam" id="PF01582">
    <property type="entry name" value="TIR"/>
    <property type="match status" value="1"/>
</dbReference>
<dbReference type="SMART" id="SM00255">
    <property type="entry name" value="TIR"/>
    <property type="match status" value="1"/>
</dbReference>
<dbReference type="Gramene" id="ESQ46797">
    <property type="protein sequence ID" value="ESQ46797"/>
    <property type="gene ID" value="EUTSA_v10028273mg"/>
</dbReference>
<evidence type="ECO:0000313" key="3">
    <source>
        <dbReference type="EMBL" id="ESQ46797.1"/>
    </source>
</evidence>
<keyword evidence="1" id="KW-0520">NAD</keyword>
<dbReference type="FunFam" id="3.40.50.10140:FF:000007">
    <property type="entry name" value="Disease resistance protein (TIR-NBS-LRR class)"/>
    <property type="match status" value="1"/>
</dbReference>
<protein>
    <recommendedName>
        <fullName evidence="2">TIR domain-containing protein</fullName>
    </recommendedName>
</protein>
<accession>V4LWA0</accession>
<dbReference type="PROSITE" id="PS50104">
    <property type="entry name" value="TIR"/>
    <property type="match status" value="1"/>
</dbReference>
<feature type="domain" description="TIR" evidence="2">
    <location>
        <begin position="12"/>
        <end position="144"/>
    </location>
</feature>
<dbReference type="KEGG" id="eus:EUTSA_v10028273mg"/>
<dbReference type="Proteomes" id="UP000030689">
    <property type="component" value="Unassembled WGS sequence"/>
</dbReference>
<keyword evidence="4" id="KW-1185">Reference proteome</keyword>
<dbReference type="InterPro" id="IPR000157">
    <property type="entry name" value="TIR_dom"/>
</dbReference>
<gene>
    <name evidence="3" type="ORF">EUTSA_v10028273mg</name>
</gene>
<evidence type="ECO:0000256" key="1">
    <source>
        <dbReference type="ARBA" id="ARBA00023027"/>
    </source>
</evidence>
<evidence type="ECO:0000313" key="4">
    <source>
        <dbReference type="Proteomes" id="UP000030689"/>
    </source>
</evidence>
<feature type="non-terminal residue" evidence="3">
    <location>
        <position position="157"/>
    </location>
</feature>
<dbReference type="PANTHER" id="PTHR32009:SF116">
    <property type="entry name" value="DISEASE RESISTANCE PROTEIN"/>
    <property type="match status" value="1"/>
</dbReference>
<dbReference type="STRING" id="72664.V4LWA0"/>
<dbReference type="GO" id="GO:0007165">
    <property type="term" value="P:signal transduction"/>
    <property type="evidence" value="ECO:0007669"/>
    <property type="project" value="InterPro"/>
</dbReference>
<dbReference type="AlphaFoldDB" id="V4LWA0"/>
<evidence type="ECO:0000259" key="2">
    <source>
        <dbReference type="PROSITE" id="PS50104"/>
    </source>
</evidence>
<dbReference type="OMA" id="LSSCKHQ"/>